<evidence type="ECO:0000256" key="1">
    <source>
        <dbReference type="SAM" id="Phobius"/>
    </source>
</evidence>
<feature type="transmembrane region" description="Helical" evidence="1">
    <location>
        <begin position="36"/>
        <end position="58"/>
    </location>
</feature>
<dbReference type="EMBL" id="BK016266">
    <property type="protein sequence ID" value="DAG06145.1"/>
    <property type="molecule type" value="Genomic_DNA"/>
</dbReference>
<protein>
    <submittedName>
        <fullName evidence="2">FAM163 family</fullName>
    </submittedName>
</protein>
<sequence>MKTLKGMALSMIGLVAAIAAVGCGDAIQGCQTTAQMLGWVIVSCGLLATAIVLCALAVSAEEDERSEQECRKIKRVAHHTSEWRDAR</sequence>
<accession>A0A8S5VH89</accession>
<keyword evidence="1" id="KW-0812">Transmembrane</keyword>
<proteinExistence type="predicted"/>
<reference evidence="2" key="1">
    <citation type="journal article" date="2021" name="Proc. Natl. Acad. Sci. U.S.A.">
        <title>A Catalog of Tens of Thousands of Viruses from Human Metagenomes Reveals Hidden Associations with Chronic Diseases.</title>
        <authorList>
            <person name="Tisza M.J."/>
            <person name="Buck C.B."/>
        </authorList>
    </citation>
    <scope>NUCLEOTIDE SEQUENCE</scope>
    <source>
        <strain evidence="2">CtNxi14</strain>
    </source>
</reference>
<organism evidence="2">
    <name type="scientific">Siphoviridae sp. ctNxi14</name>
    <dbReference type="NCBI Taxonomy" id="2825475"/>
    <lineage>
        <taxon>Viruses</taxon>
        <taxon>Duplodnaviria</taxon>
        <taxon>Heunggongvirae</taxon>
        <taxon>Uroviricota</taxon>
        <taxon>Caudoviricetes</taxon>
    </lineage>
</organism>
<dbReference type="PROSITE" id="PS51257">
    <property type="entry name" value="PROKAR_LIPOPROTEIN"/>
    <property type="match status" value="1"/>
</dbReference>
<keyword evidence="1" id="KW-0472">Membrane</keyword>
<name>A0A8S5VH89_9CAUD</name>
<evidence type="ECO:0000313" key="2">
    <source>
        <dbReference type="EMBL" id="DAG06145.1"/>
    </source>
</evidence>
<keyword evidence="1" id="KW-1133">Transmembrane helix</keyword>